<sequence>MAEQDRYNTHFSVRTDTATTLSVATTVGIFKTTILPSFGFHTGLSVIAYGISRYSDCADGKDWLWPASQVANAWWSALGTRVVYDGLSLQRAWAETTYSERLLLACVTAWGARLFYHIASRTVRRGADDPRYAADKRDPGFWNKIFLAGFLPEAAVQTLITLPFTIPFRAGLVAAPLPSNAKLMHAAAVFLFSTGYALEVLADTQLEDHKRKTGNIVLDREGVWSIVRHPNYLGDALVHFSFPVLLYSAGLLHPLALLGPLANYVFLRAIGGDRETEDFQEDAYKADPIKYEQLVQYRREKNSFWPALKEAANKWTWAVVAIGAGGVALEGSLRSWF</sequence>
<dbReference type="PANTHER" id="PTHR32251:SF15">
    <property type="entry name" value="3-OXO-5-ALPHA-STEROID 4-DEHYDROGENASE (DUF1295)"/>
    <property type="match status" value="1"/>
</dbReference>
<accession>A0A165LKK1</accession>
<keyword evidence="2" id="KW-1185">Reference proteome</keyword>
<evidence type="ECO:0000313" key="2">
    <source>
        <dbReference type="Proteomes" id="UP000076727"/>
    </source>
</evidence>
<dbReference type="InterPro" id="IPR010721">
    <property type="entry name" value="UstE-like"/>
</dbReference>
<reference evidence="1 2" key="1">
    <citation type="journal article" date="2016" name="Mol. Biol. Evol.">
        <title>Comparative Genomics of Early-Diverging Mushroom-Forming Fungi Provides Insights into the Origins of Lignocellulose Decay Capabilities.</title>
        <authorList>
            <person name="Nagy L.G."/>
            <person name="Riley R."/>
            <person name="Tritt A."/>
            <person name="Adam C."/>
            <person name="Daum C."/>
            <person name="Floudas D."/>
            <person name="Sun H."/>
            <person name="Yadav J.S."/>
            <person name="Pangilinan J."/>
            <person name="Larsson K.H."/>
            <person name="Matsuura K."/>
            <person name="Barry K."/>
            <person name="Labutti K."/>
            <person name="Kuo R."/>
            <person name="Ohm R.A."/>
            <person name="Bhattacharya S.S."/>
            <person name="Shirouzu T."/>
            <person name="Yoshinaga Y."/>
            <person name="Martin F.M."/>
            <person name="Grigoriev I.V."/>
            <person name="Hibbett D.S."/>
        </authorList>
    </citation>
    <scope>NUCLEOTIDE SEQUENCE [LARGE SCALE GENOMIC DNA]</scope>
    <source>
        <strain evidence="1 2">L-15889</strain>
    </source>
</reference>
<organism evidence="1 2">
    <name type="scientific">Daedalea quercina L-15889</name>
    <dbReference type="NCBI Taxonomy" id="1314783"/>
    <lineage>
        <taxon>Eukaryota</taxon>
        <taxon>Fungi</taxon>
        <taxon>Dikarya</taxon>
        <taxon>Basidiomycota</taxon>
        <taxon>Agaricomycotina</taxon>
        <taxon>Agaricomycetes</taxon>
        <taxon>Polyporales</taxon>
        <taxon>Fomitopsis</taxon>
    </lineage>
</organism>
<name>A0A165LKK1_9APHY</name>
<dbReference type="GO" id="GO:0016020">
    <property type="term" value="C:membrane"/>
    <property type="evidence" value="ECO:0007669"/>
    <property type="project" value="TreeGrafter"/>
</dbReference>
<proteinExistence type="predicted"/>
<dbReference type="PANTHER" id="PTHR32251">
    <property type="entry name" value="3-OXO-5-ALPHA-STEROID 4-DEHYDROGENASE"/>
    <property type="match status" value="1"/>
</dbReference>
<gene>
    <name evidence="1" type="ORF">DAEQUDRAFT_717864</name>
</gene>
<dbReference type="EMBL" id="KV429125">
    <property type="protein sequence ID" value="KZT64542.1"/>
    <property type="molecule type" value="Genomic_DNA"/>
</dbReference>
<dbReference type="OrthoDB" id="67965at2759"/>
<dbReference type="Gene3D" id="1.20.120.1630">
    <property type="match status" value="1"/>
</dbReference>
<dbReference type="AlphaFoldDB" id="A0A165LKK1"/>
<evidence type="ECO:0000313" key="1">
    <source>
        <dbReference type="EMBL" id="KZT64542.1"/>
    </source>
</evidence>
<dbReference type="Proteomes" id="UP000076727">
    <property type="component" value="Unassembled WGS sequence"/>
</dbReference>
<dbReference type="Pfam" id="PF06966">
    <property type="entry name" value="DUF1295"/>
    <property type="match status" value="1"/>
</dbReference>
<protein>
    <submittedName>
        <fullName evidence="1">DUF1295-domain-containing protein</fullName>
    </submittedName>
</protein>